<organism evidence="2 3">
    <name type="scientific">Candidatus Liptonbacteria bacterium RIFCSPLOWO2_01_FULL_53_13</name>
    <dbReference type="NCBI Taxonomy" id="1798651"/>
    <lineage>
        <taxon>Bacteria</taxon>
        <taxon>Candidatus Liptoniibacteriota</taxon>
    </lineage>
</organism>
<evidence type="ECO:0000313" key="2">
    <source>
        <dbReference type="EMBL" id="OGZ02721.1"/>
    </source>
</evidence>
<evidence type="ECO:0000259" key="1">
    <source>
        <dbReference type="PROSITE" id="PS50819"/>
    </source>
</evidence>
<sequence>MTKRYHSRKYAVDEAFFDRWSPEMAYVLGFWFADGYMRKERSYRILFISNDRGVLEAMRSAMKSEHPIRKQKGDNAWNVSICSKRLYFALARRGGIRAKSRTITFPDVPPPYIADFIRGYFDGDGSVFYVDYISTKNHKPRTELRSNFTSGSRAFLEKLMAILYKKLGLTLKKLGSYNQGRSLKLGYAMKDTRKLLAYLYYPNHSISLQRKARFAKVEGVV</sequence>
<evidence type="ECO:0000313" key="3">
    <source>
        <dbReference type="Proteomes" id="UP000178348"/>
    </source>
</evidence>
<reference evidence="2 3" key="1">
    <citation type="journal article" date="2016" name="Nat. Commun.">
        <title>Thousands of microbial genomes shed light on interconnected biogeochemical processes in an aquifer system.</title>
        <authorList>
            <person name="Anantharaman K."/>
            <person name="Brown C.T."/>
            <person name="Hug L.A."/>
            <person name="Sharon I."/>
            <person name="Castelle C.J."/>
            <person name="Probst A.J."/>
            <person name="Thomas B.C."/>
            <person name="Singh A."/>
            <person name="Wilkins M.J."/>
            <person name="Karaoz U."/>
            <person name="Brodie E.L."/>
            <person name="Williams K.H."/>
            <person name="Hubbard S.S."/>
            <person name="Banfield J.F."/>
        </authorList>
    </citation>
    <scope>NUCLEOTIDE SEQUENCE [LARGE SCALE GENOMIC DNA]</scope>
</reference>
<protein>
    <recommendedName>
        <fullName evidence="1">DOD-type homing endonuclease domain-containing protein</fullName>
    </recommendedName>
</protein>
<dbReference type="InterPro" id="IPR027434">
    <property type="entry name" value="Homing_endonucl"/>
</dbReference>
<gene>
    <name evidence="2" type="ORF">A2946_04030</name>
</gene>
<dbReference type="Gene3D" id="3.10.28.10">
    <property type="entry name" value="Homing endonucleases"/>
    <property type="match status" value="1"/>
</dbReference>
<dbReference type="PROSITE" id="PS50819">
    <property type="entry name" value="INTEIN_ENDONUCLEASE"/>
    <property type="match status" value="1"/>
</dbReference>
<accession>A0A1G2CQ14</accession>
<dbReference type="PRINTS" id="PR00379">
    <property type="entry name" value="INTEIN"/>
</dbReference>
<dbReference type="Proteomes" id="UP000178348">
    <property type="component" value="Unassembled WGS sequence"/>
</dbReference>
<dbReference type="EMBL" id="MHLB01000002">
    <property type="protein sequence ID" value="OGZ02721.1"/>
    <property type="molecule type" value="Genomic_DNA"/>
</dbReference>
<dbReference type="InterPro" id="IPR004042">
    <property type="entry name" value="Intein_endonuc_central"/>
</dbReference>
<dbReference type="Pfam" id="PF14528">
    <property type="entry name" value="LAGLIDADG_3"/>
    <property type="match status" value="1"/>
</dbReference>
<dbReference type="InterPro" id="IPR006142">
    <property type="entry name" value="INTEIN"/>
</dbReference>
<dbReference type="GO" id="GO:0016539">
    <property type="term" value="P:intein-mediated protein splicing"/>
    <property type="evidence" value="ECO:0007669"/>
    <property type="project" value="InterPro"/>
</dbReference>
<dbReference type="AlphaFoldDB" id="A0A1G2CQ14"/>
<name>A0A1G2CQ14_9BACT</name>
<comment type="caution">
    <text evidence="2">The sequence shown here is derived from an EMBL/GenBank/DDBJ whole genome shotgun (WGS) entry which is preliminary data.</text>
</comment>
<feature type="domain" description="DOD-type homing endonuclease" evidence="1">
    <location>
        <begin position="27"/>
        <end position="169"/>
    </location>
</feature>
<dbReference type="GO" id="GO:0004519">
    <property type="term" value="F:endonuclease activity"/>
    <property type="evidence" value="ECO:0007669"/>
    <property type="project" value="InterPro"/>
</dbReference>
<dbReference type="InterPro" id="IPR004860">
    <property type="entry name" value="LAGLIDADG_dom"/>
</dbReference>
<dbReference type="SUPFAM" id="SSF55608">
    <property type="entry name" value="Homing endonucleases"/>
    <property type="match status" value="2"/>
</dbReference>
<proteinExistence type="predicted"/>